<proteinExistence type="predicted"/>
<keyword evidence="2" id="KW-1185">Reference proteome</keyword>
<dbReference type="Proteomes" id="UP001432251">
    <property type="component" value="Chromosome"/>
</dbReference>
<name>A0ACD5A675_9ACTN</name>
<gene>
    <name evidence="1" type="ORF">V2W30_04455</name>
</gene>
<reference evidence="1" key="1">
    <citation type="journal article" date="2025" name="Int. J. Syst. Evol. Microbiol.">
        <title>Streptomyces citrinus sp. nov., with yellow diffusible pigment.</title>
        <authorList>
            <person name="He Y."/>
            <person name="Yang E."/>
            <person name="Xu J."/>
            <person name="Sun Y."/>
            <person name="Sun L."/>
        </authorList>
    </citation>
    <scope>NUCLEOTIDE SEQUENCE</scope>
    <source>
        <strain evidence="1">Q6</strain>
    </source>
</reference>
<dbReference type="EMBL" id="CP146022">
    <property type="protein sequence ID" value="WWQ62681.1"/>
    <property type="molecule type" value="Genomic_DNA"/>
</dbReference>
<evidence type="ECO:0000313" key="1">
    <source>
        <dbReference type="EMBL" id="WWQ62681.1"/>
    </source>
</evidence>
<sequence length="286" mass="30713">MSRPDLPPLSTLRPFEATVRHGSMTAAARQLHVTHGAVSRQVRNLERALGADLFVRGTRELTPTPQARGLAAVVRDALDRIEDAAREIARRPPTGPLTLSCEPTLLMRWLIPRLPDLARTAPDLTLHLSAAGGPVAFERDGIDVAIRRDDFPFPAGTHSARLFAEHVGPVHRPGGVPPDVLLHTATRPGAWADWRARTGQTHPAGSEQTLEHFSLTLQAAVAGVGTAIGPYALVHDDLERGVLVAPYGFVPDGTGYHLLARRPVAGDPRTAALYSWLIAQAAEPAP</sequence>
<evidence type="ECO:0000313" key="2">
    <source>
        <dbReference type="Proteomes" id="UP001432251"/>
    </source>
</evidence>
<accession>A0ACD5A675</accession>
<organism evidence="1 2">
    <name type="scientific">Streptomyces citrinus</name>
    <dbReference type="NCBI Taxonomy" id="3118173"/>
    <lineage>
        <taxon>Bacteria</taxon>
        <taxon>Bacillati</taxon>
        <taxon>Actinomycetota</taxon>
        <taxon>Actinomycetes</taxon>
        <taxon>Kitasatosporales</taxon>
        <taxon>Streptomycetaceae</taxon>
        <taxon>Streptomyces</taxon>
    </lineage>
</organism>
<protein>
    <submittedName>
        <fullName evidence="1">LysR family transcriptional regulator</fullName>
    </submittedName>
</protein>